<accession>A0A382VHG5</accession>
<gene>
    <name evidence="1" type="ORF">METZ01_LOCUS398192</name>
</gene>
<name>A0A382VHG5_9ZZZZ</name>
<dbReference type="EMBL" id="UINC01151622">
    <property type="protein sequence ID" value="SVD45338.1"/>
    <property type="molecule type" value="Genomic_DNA"/>
</dbReference>
<dbReference type="AlphaFoldDB" id="A0A382VHG5"/>
<evidence type="ECO:0000313" key="1">
    <source>
        <dbReference type="EMBL" id="SVD45338.1"/>
    </source>
</evidence>
<organism evidence="1">
    <name type="scientific">marine metagenome</name>
    <dbReference type="NCBI Taxonomy" id="408172"/>
    <lineage>
        <taxon>unclassified sequences</taxon>
        <taxon>metagenomes</taxon>
        <taxon>ecological metagenomes</taxon>
    </lineage>
</organism>
<protein>
    <submittedName>
        <fullName evidence="1">Uncharacterized protein</fullName>
    </submittedName>
</protein>
<feature type="non-terminal residue" evidence="1">
    <location>
        <position position="1"/>
    </location>
</feature>
<reference evidence="1" key="1">
    <citation type="submission" date="2018-05" db="EMBL/GenBank/DDBJ databases">
        <authorList>
            <person name="Lanie J.A."/>
            <person name="Ng W.-L."/>
            <person name="Kazmierczak K.M."/>
            <person name="Andrzejewski T.M."/>
            <person name="Davidsen T.M."/>
            <person name="Wayne K.J."/>
            <person name="Tettelin H."/>
            <person name="Glass J.I."/>
            <person name="Rusch D."/>
            <person name="Podicherti R."/>
            <person name="Tsui H.-C.T."/>
            <person name="Winkler M.E."/>
        </authorList>
    </citation>
    <scope>NUCLEOTIDE SEQUENCE</scope>
</reference>
<sequence>SADFSAFVEAAKGRGCRVLPALQNRVDSDRVGEGTIEMARAGACNYWAQDVDGIYIARWFGSWPYAANFYEKLREVAYPEVMATKDKVYRVPTEGNTPAKAAIAPNVADPLPVELAQGQAVQVGFTVSDDLKKWGKAKRVHEVILRVRLQQTTERDRLRFVFNGKELSEASLRKINQMYVMDAPRYRVFGYWFVFRLDAKQWPVRGRNVLEVELLKRDGQALPAVRLRDVELEIKYLMGKNYHRGLIDVDLGPDEL</sequence>
<proteinExistence type="predicted"/>